<feature type="region of interest" description="Disordered" evidence="3">
    <location>
        <begin position="128"/>
        <end position="153"/>
    </location>
</feature>
<evidence type="ECO:0008006" key="7">
    <source>
        <dbReference type="Google" id="ProtNLM"/>
    </source>
</evidence>
<gene>
    <name evidence="5" type="ORF">BCIN_04g06200</name>
</gene>
<evidence type="ECO:0000313" key="6">
    <source>
        <dbReference type="Proteomes" id="UP000001798"/>
    </source>
</evidence>
<dbReference type="VEuPathDB" id="FungiDB:Bcin04g06200"/>
<dbReference type="Pfam" id="PF04488">
    <property type="entry name" value="Gly_transf_sug"/>
    <property type="match status" value="1"/>
</dbReference>
<dbReference type="KEGG" id="bfu:BCIN_04g06200"/>
<dbReference type="RefSeq" id="XP_001557790.1">
    <property type="nucleotide sequence ID" value="XM_001557740.2"/>
</dbReference>
<reference evidence="5 6" key="1">
    <citation type="journal article" date="2011" name="PLoS Genet.">
        <title>Genomic analysis of the necrotrophic fungal pathogens Sclerotinia sclerotiorum and Botrytis cinerea.</title>
        <authorList>
            <person name="Amselem J."/>
            <person name="Cuomo C.A."/>
            <person name="van Kan J.A."/>
            <person name="Viaud M."/>
            <person name="Benito E.P."/>
            <person name="Couloux A."/>
            <person name="Coutinho P.M."/>
            <person name="de Vries R.P."/>
            <person name="Dyer P.S."/>
            <person name="Fillinger S."/>
            <person name="Fournier E."/>
            <person name="Gout L."/>
            <person name="Hahn M."/>
            <person name="Kohn L."/>
            <person name="Lapalu N."/>
            <person name="Plummer K.M."/>
            <person name="Pradier J.M."/>
            <person name="Quevillon E."/>
            <person name="Sharon A."/>
            <person name="Simon A."/>
            <person name="ten Have A."/>
            <person name="Tudzynski B."/>
            <person name="Tudzynski P."/>
            <person name="Wincker P."/>
            <person name="Andrew M."/>
            <person name="Anthouard V."/>
            <person name="Beever R.E."/>
            <person name="Beffa R."/>
            <person name="Benoit I."/>
            <person name="Bouzid O."/>
            <person name="Brault B."/>
            <person name="Chen Z."/>
            <person name="Choquer M."/>
            <person name="Collemare J."/>
            <person name="Cotton P."/>
            <person name="Danchin E.G."/>
            <person name="Da Silva C."/>
            <person name="Gautier A."/>
            <person name="Giraud C."/>
            <person name="Giraud T."/>
            <person name="Gonzalez C."/>
            <person name="Grossetete S."/>
            <person name="Guldener U."/>
            <person name="Henrissat B."/>
            <person name="Howlett B.J."/>
            <person name="Kodira C."/>
            <person name="Kretschmer M."/>
            <person name="Lappartient A."/>
            <person name="Leroch M."/>
            <person name="Levis C."/>
            <person name="Mauceli E."/>
            <person name="Neuveglise C."/>
            <person name="Oeser B."/>
            <person name="Pearson M."/>
            <person name="Poulain J."/>
            <person name="Poussereau N."/>
            <person name="Quesneville H."/>
            <person name="Rascle C."/>
            <person name="Schumacher J."/>
            <person name="Segurens B."/>
            <person name="Sexton A."/>
            <person name="Silva E."/>
            <person name="Sirven C."/>
            <person name="Soanes D.M."/>
            <person name="Talbot N.J."/>
            <person name="Templeton M."/>
            <person name="Yandava C."/>
            <person name="Yarden O."/>
            <person name="Zeng Q."/>
            <person name="Rollins J.A."/>
            <person name="Lebrun M.H."/>
            <person name="Dickman M."/>
        </authorList>
    </citation>
    <scope>NUCLEOTIDE SEQUENCE [LARGE SCALE GENOMIC DNA]</scope>
    <source>
        <strain evidence="5 6">B05.10</strain>
    </source>
</reference>
<reference evidence="5 6" key="2">
    <citation type="journal article" date="2012" name="Eukaryot. Cell">
        <title>Genome update of Botrytis cinerea strains B05.10 and T4.</title>
        <authorList>
            <person name="Staats M."/>
            <person name="van Kan J.A."/>
        </authorList>
    </citation>
    <scope>NUCLEOTIDE SEQUENCE [LARGE SCALE GENOMIC DNA]</scope>
    <source>
        <strain evidence="5 6">B05.10</strain>
    </source>
</reference>
<dbReference type="SUPFAM" id="SSF53448">
    <property type="entry name" value="Nucleotide-diphospho-sugar transferases"/>
    <property type="match status" value="1"/>
</dbReference>
<keyword evidence="6" id="KW-1185">Reference proteome</keyword>
<dbReference type="GO" id="GO:0016020">
    <property type="term" value="C:membrane"/>
    <property type="evidence" value="ECO:0007669"/>
    <property type="project" value="GOC"/>
</dbReference>
<evidence type="ECO:0000256" key="3">
    <source>
        <dbReference type="SAM" id="MobiDB-lite"/>
    </source>
</evidence>
<dbReference type="Proteomes" id="UP000001798">
    <property type="component" value="Chromosome 4"/>
</dbReference>
<accession>A0A384JFU1</accession>
<evidence type="ECO:0000256" key="2">
    <source>
        <dbReference type="ARBA" id="ARBA00022679"/>
    </source>
</evidence>
<protein>
    <recommendedName>
        <fullName evidence="7">Glycosyltransferase family 32 protein</fullName>
    </recommendedName>
</protein>
<dbReference type="GO" id="GO:0051999">
    <property type="term" value="P:mannosyl-inositol phosphorylceramide biosynthetic process"/>
    <property type="evidence" value="ECO:0007669"/>
    <property type="project" value="TreeGrafter"/>
</dbReference>
<keyword evidence="4" id="KW-1133">Transmembrane helix</keyword>
<evidence type="ECO:0000256" key="1">
    <source>
        <dbReference type="ARBA" id="ARBA00009003"/>
    </source>
</evidence>
<feature type="transmembrane region" description="Helical" evidence="4">
    <location>
        <begin position="448"/>
        <end position="469"/>
    </location>
</feature>
<keyword evidence="4" id="KW-0472">Membrane</keyword>
<proteinExistence type="inferred from homology"/>
<keyword evidence="4" id="KW-0812">Transmembrane</keyword>
<evidence type="ECO:0000256" key="4">
    <source>
        <dbReference type="SAM" id="Phobius"/>
    </source>
</evidence>
<reference evidence="5 6" key="3">
    <citation type="journal article" date="2017" name="Mol. Plant Pathol.">
        <title>A gapless genome sequence of the fungus Botrytis cinerea.</title>
        <authorList>
            <person name="Van Kan J.A."/>
            <person name="Stassen J.H."/>
            <person name="Mosbach A."/>
            <person name="Van Der Lee T.A."/>
            <person name="Faino L."/>
            <person name="Farmer A.D."/>
            <person name="Papasotiriou D.G."/>
            <person name="Zhou S."/>
            <person name="Seidl M.F."/>
            <person name="Cottam E."/>
            <person name="Edel D."/>
            <person name="Hahn M."/>
            <person name="Schwartz D.C."/>
            <person name="Dietrich R.A."/>
            <person name="Widdison S."/>
            <person name="Scalliet G."/>
        </authorList>
    </citation>
    <scope>NUCLEOTIDE SEQUENCE [LARGE SCALE GENOMIC DNA]</scope>
    <source>
        <strain evidence="5 6">B05.10</strain>
    </source>
</reference>
<dbReference type="OrthoDB" id="3647at2759"/>
<dbReference type="PANTHER" id="PTHR32385:SF15">
    <property type="entry name" value="INOSITOL PHOSPHOCERAMIDE MANNOSYLTRANSFERASE 1"/>
    <property type="match status" value="1"/>
</dbReference>
<sequence>MISLHYHRILLLFFLFSLSLILLLHLTHPHSLNFNLNLNPLSLSTTPFKKQKYITKEGKPITQQNVIELRAQIKEGKYPALKKLLQDGVLGVGVGGGEKDGESSSGKGAEKIIHQVWHNWEGGFGRRVERRGGGKVEGKGKGGEEENGIGKGKISIAEDKEGWEATGGDGEIPREWDERRRHCRGINGQSGWKYVLWTSEKSLSLIKIHYPSFLQTYISYPTHSQRVDALKYLLLHKYGGVVMDLDTICLRSLDPLLMLGLFVLSEPTSVSASLSASSFSAGNHGGDGKGMGSLEMRIMGAQKNHGFVVELVDVLMGYNAPGVEGDRDGNRGVEKLSLEEKRMKGERVMRGRREVFGEVWDAYHRRIEEGILDVDVGASTNSSARMSDEREEEYREEMGLVDSVGWRVSVLRQGEGAGRGFFGPHKPISKSRSIIKPQSQISHTSPTYLLLPLLLLISLSILIILIFLFRHRPKTGKQPSFCRVSSSYERGRRRERVLRGVGLNGGSVGYLVNGYGASGYGEEVMERVEEKARGLVIRDGNLDVGGDTYGRKEGEIIREGV</sequence>
<keyword evidence="2" id="KW-0808">Transferase</keyword>
<dbReference type="InterPro" id="IPR007577">
    <property type="entry name" value="GlycoTrfase_DXD_sugar-bd_CS"/>
</dbReference>
<organism evidence="5 6">
    <name type="scientific">Botryotinia fuckeliana (strain B05.10)</name>
    <name type="common">Noble rot fungus</name>
    <name type="synonym">Botrytis cinerea</name>
    <dbReference type="NCBI Taxonomy" id="332648"/>
    <lineage>
        <taxon>Eukaryota</taxon>
        <taxon>Fungi</taxon>
        <taxon>Dikarya</taxon>
        <taxon>Ascomycota</taxon>
        <taxon>Pezizomycotina</taxon>
        <taxon>Leotiomycetes</taxon>
        <taxon>Helotiales</taxon>
        <taxon>Sclerotiniaceae</taxon>
        <taxon>Botrytis</taxon>
    </lineage>
</organism>
<dbReference type="GO" id="GO:0000030">
    <property type="term" value="F:mannosyltransferase activity"/>
    <property type="evidence" value="ECO:0007669"/>
    <property type="project" value="TreeGrafter"/>
</dbReference>
<evidence type="ECO:0000313" key="5">
    <source>
        <dbReference type="EMBL" id="ATZ49479.1"/>
    </source>
</evidence>
<dbReference type="AlphaFoldDB" id="A0A384JFU1"/>
<feature type="compositionally biased region" description="Basic and acidic residues" evidence="3">
    <location>
        <begin position="128"/>
        <end position="144"/>
    </location>
</feature>
<comment type="similarity">
    <text evidence="1">Belongs to the glycosyltransferase 32 family.</text>
</comment>
<dbReference type="Gene3D" id="3.90.550.20">
    <property type="match status" value="1"/>
</dbReference>
<name>A0A384JFU1_BOTFB</name>
<dbReference type="GeneID" id="5438390"/>
<dbReference type="EMBL" id="CP009808">
    <property type="protein sequence ID" value="ATZ49479.1"/>
    <property type="molecule type" value="Genomic_DNA"/>
</dbReference>
<dbReference type="PANTHER" id="PTHR32385">
    <property type="entry name" value="MANNOSYL PHOSPHORYLINOSITOL CERAMIDE SYNTHASE"/>
    <property type="match status" value="1"/>
</dbReference>
<dbReference type="InterPro" id="IPR029044">
    <property type="entry name" value="Nucleotide-diphossugar_trans"/>
</dbReference>
<dbReference type="InterPro" id="IPR051706">
    <property type="entry name" value="Glycosyltransferase_domain"/>
</dbReference>